<sequence>MNEEVKNVKDTNTTKDIKDADISKDTKNFKNTKNTLLNWIIGILTLILIIIVSFCIFNYLNPKATKNKATSVDNTILKLNSINKDLSTSIYTKDNSINLNKINVSLDKLILLKEDTEVIFKDNPNISPNFLNGIHNNILFYQQIKVLLDNSNSLDFNETLKLVENYKKIAIEEYSNCNFEHSKDIFPSESIKYINEAYMSFNKTIKEKRDIDIKTNDNLKFKSSLSSMLESFLSLKVDKFSLIEKCREGKYTYEILENDIEKDFKSFEDIKREFNSMRIPPNAIDTYQAFGEVLNSYNIYLKELKRSINNEKSVFNSTTDKSVLEIIDEDIRGKYEDIEMSLQKFNTTFTTFSDEIKANK</sequence>
<evidence type="ECO:0000313" key="3">
    <source>
        <dbReference type="Proteomes" id="UP000239863"/>
    </source>
</evidence>
<proteinExistence type="predicted"/>
<feature type="transmembrane region" description="Helical" evidence="1">
    <location>
        <begin position="36"/>
        <end position="60"/>
    </location>
</feature>
<protein>
    <recommendedName>
        <fullName evidence="4">DUF3829 domain-containing protein</fullName>
    </recommendedName>
</protein>
<reference evidence="2 3" key="1">
    <citation type="submission" date="2018-02" db="EMBL/GenBank/DDBJ databases">
        <title>Genomic Encyclopedia of Archaeal and Bacterial Type Strains, Phase II (KMG-II): from individual species to whole genera.</title>
        <authorList>
            <person name="Goeker M."/>
        </authorList>
    </citation>
    <scope>NUCLEOTIDE SEQUENCE [LARGE SCALE GENOMIC DNA]</scope>
    <source>
        <strain evidence="2 3">DSM 15099</strain>
    </source>
</reference>
<evidence type="ECO:0000313" key="2">
    <source>
        <dbReference type="EMBL" id="PPK48592.1"/>
    </source>
</evidence>
<dbReference type="EMBL" id="PTIS01000006">
    <property type="protein sequence ID" value="PPK48592.1"/>
    <property type="molecule type" value="Genomic_DNA"/>
</dbReference>
<dbReference type="RefSeq" id="WP_104409731.1">
    <property type="nucleotide sequence ID" value="NZ_PTIS01000006.1"/>
</dbReference>
<keyword evidence="1" id="KW-0812">Transmembrane</keyword>
<dbReference type="AlphaFoldDB" id="A0A2S6FY98"/>
<dbReference type="OrthoDB" id="1933607at2"/>
<organism evidence="2 3">
    <name type="scientific">Clostridium algidicarnis DSM 15099</name>
    <dbReference type="NCBI Taxonomy" id="1121295"/>
    <lineage>
        <taxon>Bacteria</taxon>
        <taxon>Bacillati</taxon>
        <taxon>Bacillota</taxon>
        <taxon>Clostridia</taxon>
        <taxon>Eubacteriales</taxon>
        <taxon>Clostridiaceae</taxon>
        <taxon>Clostridium</taxon>
    </lineage>
</organism>
<comment type="caution">
    <text evidence="2">The sequence shown here is derived from an EMBL/GenBank/DDBJ whole genome shotgun (WGS) entry which is preliminary data.</text>
</comment>
<accession>A0A2S6FY98</accession>
<evidence type="ECO:0000256" key="1">
    <source>
        <dbReference type="SAM" id="Phobius"/>
    </source>
</evidence>
<gene>
    <name evidence="2" type="ORF">BD821_106114</name>
</gene>
<dbReference type="STRING" id="37659.GCA_000703125_00650"/>
<keyword evidence="1" id="KW-1133">Transmembrane helix</keyword>
<keyword evidence="1" id="KW-0472">Membrane</keyword>
<evidence type="ECO:0008006" key="4">
    <source>
        <dbReference type="Google" id="ProtNLM"/>
    </source>
</evidence>
<dbReference type="Proteomes" id="UP000239863">
    <property type="component" value="Unassembled WGS sequence"/>
</dbReference>
<name>A0A2S6FY98_9CLOT</name>